<dbReference type="InterPro" id="IPR036779">
    <property type="entry name" value="LysM_dom_sf"/>
</dbReference>
<feature type="compositionally biased region" description="Low complexity" evidence="1">
    <location>
        <begin position="189"/>
        <end position="208"/>
    </location>
</feature>
<dbReference type="EMBL" id="CP088295">
    <property type="protein sequence ID" value="UUY05109.1"/>
    <property type="molecule type" value="Genomic_DNA"/>
</dbReference>
<dbReference type="PROSITE" id="PS51782">
    <property type="entry name" value="LYSM"/>
    <property type="match status" value="1"/>
</dbReference>
<reference evidence="4" key="1">
    <citation type="submission" date="2021-11" db="EMBL/GenBank/DDBJ databases">
        <title>Cultivation dependent microbiological survey of springs from the worlds oldest radium mine currently devoted to the extraction of radon-saturated water.</title>
        <authorList>
            <person name="Kapinusova G."/>
            <person name="Smrhova T."/>
            <person name="Strejcek M."/>
            <person name="Suman J."/>
            <person name="Jani K."/>
            <person name="Pajer P."/>
            <person name="Uhlik O."/>
        </authorList>
    </citation>
    <scope>NUCLEOTIDE SEQUENCE [LARGE SCALE GENOMIC DNA]</scope>
    <source>
        <strain evidence="4">J379</strain>
    </source>
</reference>
<dbReference type="RefSeq" id="WP_353865575.1">
    <property type="nucleotide sequence ID" value="NZ_CP088295.1"/>
</dbReference>
<gene>
    <name evidence="3" type="ORF">LRS13_06160</name>
</gene>
<dbReference type="InterPro" id="IPR018392">
    <property type="entry name" value="LysM"/>
</dbReference>
<sequence length="323" mass="32467">MRDRPPELRGTSMNSLNEHLRAGAFHDRLPFHASCPICIDRRLHGELEVAPLVSVRTQAAVLAGVVAASAVLPPAAALAVEADHTTEGAAVVSGAAPSDPAASSDYDPGGGETSLPDQPPTAPSPSSAPESDPVADDAGPVDSAPRGEAPDPVVDSTEPPATPQAEPVAPAPEQPAPRQSAPAAPPAVAPAVSPAAEPAPPAASTAPATKKRATDRRTRVADRSPADAVAAAPTAVASAPTTTASTSVTGSAPSRTTRVSTSGKVHVVQPGESLWTIADAVLGGKASTAAIAREVNRLWHLNKARIGTGNPDLLAVGTRLELR</sequence>
<accession>A0ABY5PKA7</accession>
<keyword evidence="4" id="KW-1185">Reference proteome</keyword>
<feature type="compositionally biased region" description="Low complexity" evidence="1">
    <location>
        <begin position="124"/>
        <end position="138"/>
    </location>
</feature>
<dbReference type="Gene3D" id="3.10.350.10">
    <property type="entry name" value="LysM domain"/>
    <property type="match status" value="1"/>
</dbReference>
<organism evidence="3 4">
    <name type="scientific">Svornostia abyssi</name>
    <dbReference type="NCBI Taxonomy" id="2898438"/>
    <lineage>
        <taxon>Bacteria</taxon>
        <taxon>Bacillati</taxon>
        <taxon>Actinomycetota</taxon>
        <taxon>Thermoleophilia</taxon>
        <taxon>Solirubrobacterales</taxon>
        <taxon>Baekduiaceae</taxon>
        <taxon>Svornostia</taxon>
    </lineage>
</organism>
<feature type="region of interest" description="Disordered" evidence="1">
    <location>
        <begin position="90"/>
        <end position="264"/>
    </location>
</feature>
<feature type="compositionally biased region" description="Low complexity" evidence="1">
    <location>
        <begin position="90"/>
        <end position="105"/>
    </location>
</feature>
<evidence type="ECO:0000256" key="1">
    <source>
        <dbReference type="SAM" id="MobiDB-lite"/>
    </source>
</evidence>
<evidence type="ECO:0000313" key="4">
    <source>
        <dbReference type="Proteomes" id="UP001058860"/>
    </source>
</evidence>
<protein>
    <submittedName>
        <fullName evidence="3">LysM peptidoglycan-binding domain-containing protein</fullName>
    </submittedName>
</protein>
<evidence type="ECO:0000259" key="2">
    <source>
        <dbReference type="PROSITE" id="PS51782"/>
    </source>
</evidence>
<name>A0ABY5PKA7_9ACTN</name>
<evidence type="ECO:0000313" key="3">
    <source>
        <dbReference type="EMBL" id="UUY05109.1"/>
    </source>
</evidence>
<feature type="compositionally biased region" description="Low complexity" evidence="1">
    <location>
        <begin position="226"/>
        <end position="254"/>
    </location>
</feature>
<feature type="domain" description="LysM" evidence="2">
    <location>
        <begin position="264"/>
        <end position="322"/>
    </location>
</feature>
<proteinExistence type="predicted"/>
<dbReference type="CDD" id="cd00118">
    <property type="entry name" value="LysM"/>
    <property type="match status" value="1"/>
</dbReference>
<feature type="compositionally biased region" description="Basic and acidic residues" evidence="1">
    <location>
        <begin position="215"/>
        <end position="225"/>
    </location>
</feature>
<dbReference type="Proteomes" id="UP001058860">
    <property type="component" value="Chromosome"/>
</dbReference>